<keyword evidence="5" id="KW-1185">Reference proteome</keyword>
<keyword evidence="1" id="KW-0378">Hydrolase</keyword>
<dbReference type="PANTHER" id="PTHR10357">
    <property type="entry name" value="ALPHA-AMYLASE FAMILY MEMBER"/>
    <property type="match status" value="1"/>
</dbReference>
<dbReference type="SMART" id="SM00642">
    <property type="entry name" value="Aamy"/>
    <property type="match status" value="1"/>
</dbReference>
<proteinExistence type="predicted"/>
<dbReference type="InterPro" id="IPR006047">
    <property type="entry name" value="GH13_cat_dom"/>
</dbReference>
<reference evidence="5" key="1">
    <citation type="journal article" date="2019" name="Int. J. Syst. Evol. Microbiol.">
        <title>The Global Catalogue of Microorganisms (GCM) 10K type strain sequencing project: providing services to taxonomists for standard genome sequencing and annotation.</title>
        <authorList>
            <consortium name="The Broad Institute Genomics Platform"/>
            <consortium name="The Broad Institute Genome Sequencing Center for Infectious Disease"/>
            <person name="Wu L."/>
            <person name="Ma J."/>
        </authorList>
    </citation>
    <scope>NUCLEOTIDE SEQUENCE [LARGE SCALE GENOMIC DNA]</scope>
    <source>
        <strain evidence="5">CGMCC 1.15480</strain>
    </source>
</reference>
<dbReference type="EMBL" id="BMJI01000007">
    <property type="protein sequence ID" value="GGC90070.1"/>
    <property type="molecule type" value="Genomic_DNA"/>
</dbReference>
<dbReference type="Pfam" id="PF00128">
    <property type="entry name" value="Alpha-amylase"/>
    <property type="match status" value="1"/>
</dbReference>
<dbReference type="RefSeq" id="WP_188667839.1">
    <property type="nucleotide sequence ID" value="NZ_BMJI01000007.1"/>
</dbReference>
<evidence type="ECO:0000256" key="2">
    <source>
        <dbReference type="ARBA" id="ARBA00023295"/>
    </source>
</evidence>
<comment type="caution">
    <text evidence="4">The sequence shown here is derived from an EMBL/GenBank/DDBJ whole genome shotgun (WGS) entry which is preliminary data.</text>
</comment>
<evidence type="ECO:0000256" key="1">
    <source>
        <dbReference type="ARBA" id="ARBA00022801"/>
    </source>
</evidence>
<dbReference type="Proteomes" id="UP000597761">
    <property type="component" value="Unassembled WGS sequence"/>
</dbReference>
<protein>
    <submittedName>
        <fullName evidence="4">Alpha-amylase</fullName>
    </submittedName>
</protein>
<dbReference type="Gene3D" id="3.20.20.80">
    <property type="entry name" value="Glycosidases"/>
    <property type="match status" value="1"/>
</dbReference>
<dbReference type="SUPFAM" id="SSF51445">
    <property type="entry name" value="(Trans)glycosidases"/>
    <property type="match status" value="1"/>
</dbReference>
<feature type="domain" description="Glycosyl hydrolase family 13 catalytic" evidence="3">
    <location>
        <begin position="11"/>
        <end position="353"/>
    </location>
</feature>
<keyword evidence="2" id="KW-0326">Glycosidase</keyword>
<accession>A0ABQ1P6X5</accession>
<name>A0ABQ1P6X5_9MICC</name>
<evidence type="ECO:0000259" key="3">
    <source>
        <dbReference type="SMART" id="SM00642"/>
    </source>
</evidence>
<evidence type="ECO:0000313" key="5">
    <source>
        <dbReference type="Proteomes" id="UP000597761"/>
    </source>
</evidence>
<organism evidence="4 5">
    <name type="scientific">Tersicoccus solisilvae</name>
    <dbReference type="NCBI Taxonomy" id="1882339"/>
    <lineage>
        <taxon>Bacteria</taxon>
        <taxon>Bacillati</taxon>
        <taxon>Actinomycetota</taxon>
        <taxon>Actinomycetes</taxon>
        <taxon>Micrococcales</taxon>
        <taxon>Micrococcaceae</taxon>
        <taxon>Tersicoccus</taxon>
    </lineage>
</organism>
<gene>
    <name evidence="4" type="ORF">GCM10011512_16300</name>
</gene>
<dbReference type="InterPro" id="IPR017853">
    <property type="entry name" value="GH"/>
</dbReference>
<sequence length="433" mass="48260">MGWIDHAIWWHVYPLGFTGAEHTLREAGGTVRHRLADLTSWLDYLVELGCNGLALGPIFLSASHGYDTIDHYTVDPRLGDDADFDRLVDQAHARGIKVLLDGVFNHVGRDFSMLQRAEANGPESDAAAWFRWHDVDGRREPETFEGHEGLVALNHEHPAVVDYVSDVMTHWLDRGVDGWRLDAAYAVPAEFWARALAAPRQAHPEFWAVGEMIHGEYADYVDASGLDSVTQYELWKAIWSSINDVNFFELDHALGRHAQFCRRFLPLTFLGNHDVTRLASRIERPEHRDHAQALLFFLPGVPSIYYGDEQSFAGVKEERLGGDDEIRPPFPRDGDALHGWDTYHRVQELISVRRRHPGLQTAEIEVVAVENAWLELGATVDGARLRLGLNLADEPRTVPTGQVLAASDGSRTPGTIAAHGWQVAALGPGSAAD</sequence>
<evidence type="ECO:0000313" key="4">
    <source>
        <dbReference type="EMBL" id="GGC90070.1"/>
    </source>
</evidence>
<dbReference type="PANTHER" id="PTHR10357:SF210">
    <property type="entry name" value="MALTODEXTRIN GLUCOSIDASE"/>
    <property type="match status" value="1"/>
</dbReference>